<dbReference type="InterPro" id="IPR049730">
    <property type="entry name" value="SNF2/RAD54-like_C"/>
</dbReference>
<dbReference type="SUPFAM" id="SSF52540">
    <property type="entry name" value="P-loop containing nucleoside triphosphate hydrolases"/>
    <property type="match status" value="2"/>
</dbReference>
<evidence type="ECO:0000313" key="15">
    <source>
        <dbReference type="EMBL" id="TPX56486.1"/>
    </source>
</evidence>
<comment type="subcellular location">
    <subcellularLocation>
        <location evidence="1">Nucleus</location>
    </subcellularLocation>
</comment>
<dbReference type="GO" id="GO:0005524">
    <property type="term" value="F:ATP binding"/>
    <property type="evidence" value="ECO:0007669"/>
    <property type="project" value="UniProtKB-KW"/>
</dbReference>
<name>A0A507DY88_9FUNG</name>
<dbReference type="STRING" id="109895.A0A507DY88"/>
<dbReference type="GO" id="GO:0016887">
    <property type="term" value="F:ATP hydrolysis activity"/>
    <property type="evidence" value="ECO:0007669"/>
    <property type="project" value="InterPro"/>
</dbReference>
<feature type="domain" description="Helicase C-terminal" evidence="14">
    <location>
        <begin position="1670"/>
        <end position="1842"/>
    </location>
</feature>
<dbReference type="InterPro" id="IPR000330">
    <property type="entry name" value="SNF2_N"/>
</dbReference>
<protein>
    <recommendedName>
        <fullName evidence="9">TATA-binding protein-associated factor mot1</fullName>
    </recommendedName>
    <alternativeName>
        <fullName evidence="10">Modifier of transcription 1</fullName>
    </alternativeName>
</protein>
<sequence length="1900" mass="209635">MATRLERLILLLDTGSTATVRATAAQQIGEIQKQQPDQLYNLLGRVLVHLRSSEWATRIAAGLAIEAIAKNVPQFDPPVPLPGDDNGHHGAEATDEWMLTFAMFDVTNVVKNGAPLLASAGKEFDVDHSSLDPRERIALQKKELKTRLGMGSDHLKDLLDDEDVSAPDASSMIQAKPQQTAEELLKIHRPSVSDDDPSMSGLSVRQKANLKRKMRLGKDKGAKVRILEVSAAKHKSADSNTESVAVAVSVKEEPGSSLAEEPEAPNGSSKTVVMQSKGKSNGQTSAIQESSDEWPFEGLCEQLCLDLFSPKWELVGLSRTVNTDRHRAWLEDVAIRLLCVLALDRFGDYGSDQAVAPVRETAAQTLGVVMQWAETDLCLKMVNEGLLRLLEASGENSNIGNGSSGGREKGWQVRHGALVGLKYWMAVRTDLLGQVLQSDDPENQTGAFKAIINALRDHDDDVRAVSSSALLPVCDVVVNILPVTTIYKSIVLTLWNCLEELDDLTSATGSVMDLLSQLMMKPEVVTVMKQQSGSSLPEFIPRLYPFFRHAIVAVRQAVLRTIDTFVTISSDGTSSDLRWITTELLRLVFQNFIIEERTDIVQDTLELWKKLMRLMDSDGASSKGQLSELSLGVLPTWFGLVMTPVGQPLDLRLFYTPGSEAHHGRKGHMETDGFNVSPHDKAMAVQDLTVVSRENIIRGRLAGATALGTLVYTLLNGGDTGPEDRISELITAYSNSCWAGHRVFCNVMLDEWAGFWEERNVMEGLDAAAARPRFVDTVPLANTLWTAMVTSLTQADSGVSLFYNELIQPLQQVRTECESLLAATRDCGGNQPVPPLPELPSHQGPRVPTHFGDVFTVLVADHVVDQVVPHLIPPSCTGTVRKMMEDRIQRAKSVIEAFKETTRRLEVQVLASMASAVVRMGRLPNKANPVIRSLMHSVKEEQNENVQSRAARGVGRYIDLTIRLGKPIAISEKVLNNLKGFLCMDPTIGLGNAEFLEQTLGILTLKETSTADDFGSKDHSGKRAFAAKKTVGRKRGTTAKVESSVSSAAKEIDDAATASGDETERNKLVFESRGAAMAFQGVCAQFGAKIFESIPKFWSMISDDISQLTGTTAAESLRRVDTDEGFALSLAQSLHLLASIVPCLHSDLHPKVISLLTGVAYSLRAERAIVRNMAARCMAVMARVLTVPAMHVVVDHVLVLLGDANNPHYRQGVAESVLHIVNAMDHSILPYIIFLIIPVLGRMSDPDEDVRFVSTNVFAQLVKLVPLESGVPDPEGFDEGLIQQRKEERKFLGQLVGSEKVEDVHIPVPIKAELRSYQKEGISWLAFLNRYGLHGILCDDMGLGKTLQSICMLATDHYNRAERFQLTGAADAAHVPSLVVCPPTLTGHWLHELHTFANFMRPIIYCGGSGERAEIRRRVRNYDVIIISYEILRNDIAELRSLHFNYCILDEGHTIKNPKTKTTQAVKSVTAMHRLILSGTPIQNNVLELWSLFDFLMPGFLGTERQFNERFSKPIQASRDARSSSREQEKGALAMEALHKQVLPFLLRRMKEDVLHDLPPKIIQDYYCELSDLQKSLYDDFAKSQAREGAEKILTEDDKESTNGGVVKKEKKSGHVFQALQYLRKLVNHPALVMNPSHPQYVKTQAKLAAAHSSIKDIKHAPKIQALGQLLQDCGIGVEPTTNAAPTTVAAPHRALIFVQLRPMLDIIENELFKKHMPNVSYLRMDGQTDTASRHDLVRKFNEDASIDVLLLTTHVGGLGLTLTGADTVIFVEHDWNPMKDLQAMDRAHRIGQKRVVNVYRLITKGTLEEKIMGLQKFKLNIASSVINQENSGLKSMDTDQILDLFSLGSASDTAAKKDHHVGDKGHKASAKELLAEIEELSDQTQYEDLSVNEFLKGLK</sequence>
<dbReference type="GO" id="GO:0017025">
    <property type="term" value="F:TBP-class protein binding"/>
    <property type="evidence" value="ECO:0007669"/>
    <property type="project" value="InterPro"/>
</dbReference>
<dbReference type="PROSITE" id="PS51194">
    <property type="entry name" value="HELICASE_CTER"/>
    <property type="match status" value="1"/>
</dbReference>
<feature type="domain" description="Helicase ATP-binding" evidence="13">
    <location>
        <begin position="1326"/>
        <end position="1499"/>
    </location>
</feature>
<dbReference type="PANTHER" id="PTHR36498:SF1">
    <property type="entry name" value="TATA-BINDING PROTEIN-ASSOCIATED FACTOR 172"/>
    <property type="match status" value="1"/>
</dbReference>
<dbReference type="Pfam" id="PF12054">
    <property type="entry name" value="DUF3535"/>
    <property type="match status" value="1"/>
</dbReference>
<gene>
    <name evidence="15" type="ORF">PhCBS80983_g04513</name>
</gene>
<evidence type="ECO:0000256" key="3">
    <source>
        <dbReference type="ARBA" id="ARBA00022741"/>
    </source>
</evidence>
<evidence type="ECO:0000256" key="4">
    <source>
        <dbReference type="ARBA" id="ARBA00022801"/>
    </source>
</evidence>
<evidence type="ECO:0000256" key="7">
    <source>
        <dbReference type="ARBA" id="ARBA00023125"/>
    </source>
</evidence>
<reference evidence="15 16" key="1">
    <citation type="journal article" date="2019" name="Sci. Rep.">
        <title>Comparative genomics of chytrid fungi reveal insights into the obligate biotrophic and pathogenic lifestyle of Synchytrium endobioticum.</title>
        <authorList>
            <person name="van de Vossenberg B.T.L.H."/>
            <person name="Warris S."/>
            <person name="Nguyen H.D.T."/>
            <person name="van Gent-Pelzer M.P.E."/>
            <person name="Joly D.L."/>
            <person name="van de Geest H.C."/>
            <person name="Bonants P.J.M."/>
            <person name="Smith D.S."/>
            <person name="Levesque C.A."/>
            <person name="van der Lee T.A.J."/>
        </authorList>
    </citation>
    <scope>NUCLEOTIDE SEQUENCE [LARGE SCALE GENOMIC DNA]</scope>
    <source>
        <strain evidence="15 16">CBS 809.83</strain>
    </source>
</reference>
<keyword evidence="2" id="KW-0677">Repeat</keyword>
<evidence type="ECO:0000256" key="2">
    <source>
        <dbReference type="ARBA" id="ARBA00022737"/>
    </source>
</evidence>
<dbReference type="PROSITE" id="PS51192">
    <property type="entry name" value="HELICASE_ATP_BIND_1"/>
    <property type="match status" value="1"/>
</dbReference>
<evidence type="ECO:0000256" key="12">
    <source>
        <dbReference type="SAM" id="MobiDB-lite"/>
    </source>
</evidence>
<dbReference type="EMBL" id="QEAQ01000073">
    <property type="protein sequence ID" value="TPX56486.1"/>
    <property type="molecule type" value="Genomic_DNA"/>
</dbReference>
<keyword evidence="16" id="KW-1185">Reference proteome</keyword>
<dbReference type="FunFam" id="3.40.50.300:FF:000428">
    <property type="entry name" value="TATA-binding protein-associated factor 172"/>
    <property type="match status" value="1"/>
</dbReference>
<dbReference type="InterPro" id="IPR044972">
    <property type="entry name" value="Mot1"/>
</dbReference>
<dbReference type="InterPro" id="IPR044078">
    <property type="entry name" value="Mot1_ATP-bd"/>
</dbReference>
<dbReference type="GO" id="GO:0005634">
    <property type="term" value="C:nucleus"/>
    <property type="evidence" value="ECO:0007669"/>
    <property type="project" value="UniProtKB-SubCell"/>
</dbReference>
<dbReference type="FunFam" id="3.40.50.10810:FF:000009">
    <property type="entry name" value="B-TFIID TATA-box-binding protein-associated factor 1"/>
    <property type="match status" value="1"/>
</dbReference>
<dbReference type="SUPFAM" id="SSF48371">
    <property type="entry name" value="ARM repeat"/>
    <property type="match status" value="1"/>
</dbReference>
<feature type="region of interest" description="Disordered" evidence="12">
    <location>
        <begin position="251"/>
        <end position="288"/>
    </location>
</feature>
<dbReference type="InterPro" id="IPR027417">
    <property type="entry name" value="P-loop_NTPase"/>
</dbReference>
<evidence type="ECO:0000256" key="6">
    <source>
        <dbReference type="ARBA" id="ARBA00022840"/>
    </source>
</evidence>
<evidence type="ECO:0000256" key="8">
    <source>
        <dbReference type="ARBA" id="ARBA00023242"/>
    </source>
</evidence>
<evidence type="ECO:0000259" key="13">
    <source>
        <dbReference type="PROSITE" id="PS51192"/>
    </source>
</evidence>
<comment type="caution">
    <text evidence="15">The sequence shown here is derived from an EMBL/GenBank/DDBJ whole genome shotgun (WGS) entry which is preliminary data.</text>
</comment>
<feature type="coiled-coil region" evidence="11">
    <location>
        <begin position="881"/>
        <end position="908"/>
    </location>
</feature>
<dbReference type="Gene3D" id="3.40.50.10810">
    <property type="entry name" value="Tandem AAA-ATPase domain"/>
    <property type="match status" value="1"/>
</dbReference>
<proteinExistence type="predicted"/>
<dbReference type="Gene3D" id="1.25.10.10">
    <property type="entry name" value="Leucine-rich Repeat Variant"/>
    <property type="match status" value="2"/>
</dbReference>
<dbReference type="GO" id="GO:0004386">
    <property type="term" value="F:helicase activity"/>
    <property type="evidence" value="ECO:0007669"/>
    <property type="project" value="UniProtKB-KW"/>
</dbReference>
<accession>A0A507DY88</accession>
<dbReference type="Proteomes" id="UP000318582">
    <property type="component" value="Unassembled WGS sequence"/>
</dbReference>
<keyword evidence="4" id="KW-0378">Hydrolase</keyword>
<keyword evidence="8" id="KW-0539">Nucleus</keyword>
<dbReference type="Pfam" id="PF00176">
    <property type="entry name" value="SNF2-rel_dom"/>
    <property type="match status" value="1"/>
</dbReference>
<evidence type="ECO:0000256" key="5">
    <source>
        <dbReference type="ARBA" id="ARBA00022806"/>
    </source>
</evidence>
<evidence type="ECO:0000256" key="11">
    <source>
        <dbReference type="SAM" id="Coils"/>
    </source>
</evidence>
<dbReference type="InterPro" id="IPR011989">
    <property type="entry name" value="ARM-like"/>
</dbReference>
<dbReference type="InterPro" id="IPR016024">
    <property type="entry name" value="ARM-type_fold"/>
</dbReference>
<evidence type="ECO:0000256" key="10">
    <source>
        <dbReference type="ARBA" id="ARBA00081329"/>
    </source>
</evidence>
<dbReference type="InterPro" id="IPR001650">
    <property type="entry name" value="Helicase_C-like"/>
</dbReference>
<keyword evidence="3" id="KW-0547">Nucleotide-binding</keyword>
<dbReference type="SMART" id="SM00490">
    <property type="entry name" value="HELICc"/>
    <property type="match status" value="1"/>
</dbReference>
<dbReference type="InterPro" id="IPR038718">
    <property type="entry name" value="SNF2-like_sf"/>
</dbReference>
<keyword evidence="7" id="KW-0238">DNA-binding</keyword>
<feature type="compositionally biased region" description="Polar residues" evidence="12">
    <location>
        <begin position="266"/>
        <end position="288"/>
    </location>
</feature>
<evidence type="ECO:0000259" key="14">
    <source>
        <dbReference type="PROSITE" id="PS51194"/>
    </source>
</evidence>
<evidence type="ECO:0000256" key="9">
    <source>
        <dbReference type="ARBA" id="ARBA00073046"/>
    </source>
</evidence>
<keyword evidence="11" id="KW-0175">Coiled coil</keyword>
<keyword evidence="6" id="KW-0067">ATP-binding</keyword>
<dbReference type="InterPro" id="IPR022707">
    <property type="entry name" value="Mot1_central_dom"/>
</dbReference>
<dbReference type="PANTHER" id="PTHR36498">
    <property type="entry name" value="TATA-BINDING PROTEIN-ASSOCIATED FACTOR 172"/>
    <property type="match status" value="1"/>
</dbReference>
<dbReference type="CDD" id="cd17999">
    <property type="entry name" value="DEXHc_Mot1"/>
    <property type="match status" value="1"/>
</dbReference>
<keyword evidence="5" id="KW-0347">Helicase</keyword>
<organism evidence="15 16">
    <name type="scientific">Powellomyces hirtus</name>
    <dbReference type="NCBI Taxonomy" id="109895"/>
    <lineage>
        <taxon>Eukaryota</taxon>
        <taxon>Fungi</taxon>
        <taxon>Fungi incertae sedis</taxon>
        <taxon>Chytridiomycota</taxon>
        <taxon>Chytridiomycota incertae sedis</taxon>
        <taxon>Chytridiomycetes</taxon>
        <taxon>Spizellomycetales</taxon>
        <taxon>Powellomycetaceae</taxon>
        <taxon>Powellomyces</taxon>
    </lineage>
</organism>
<evidence type="ECO:0000256" key="1">
    <source>
        <dbReference type="ARBA" id="ARBA00004123"/>
    </source>
</evidence>
<dbReference type="SMART" id="SM00487">
    <property type="entry name" value="DEXDc"/>
    <property type="match status" value="1"/>
</dbReference>
<dbReference type="InterPro" id="IPR014001">
    <property type="entry name" value="Helicase_ATP-bd"/>
</dbReference>
<dbReference type="Gene3D" id="3.40.50.300">
    <property type="entry name" value="P-loop containing nucleotide triphosphate hydrolases"/>
    <property type="match status" value="1"/>
</dbReference>
<dbReference type="CDD" id="cd18793">
    <property type="entry name" value="SF2_C_SNF"/>
    <property type="match status" value="1"/>
</dbReference>
<dbReference type="Pfam" id="PF00271">
    <property type="entry name" value="Helicase_C"/>
    <property type="match status" value="1"/>
</dbReference>
<evidence type="ECO:0000313" key="16">
    <source>
        <dbReference type="Proteomes" id="UP000318582"/>
    </source>
</evidence>
<dbReference type="GO" id="GO:0003677">
    <property type="term" value="F:DNA binding"/>
    <property type="evidence" value="ECO:0007669"/>
    <property type="project" value="UniProtKB-KW"/>
</dbReference>